<dbReference type="PANTHER" id="PTHR47019:SF1">
    <property type="entry name" value="LIPID II FLIPPASE MURJ"/>
    <property type="match status" value="1"/>
</dbReference>
<gene>
    <name evidence="10" type="primary">mviN</name>
    <name evidence="8" type="synonym">murJ</name>
    <name evidence="10" type="ORF">DRP53_08905</name>
</gene>
<keyword evidence="6 8" id="KW-1133">Transmembrane helix</keyword>
<dbReference type="CDD" id="cd13123">
    <property type="entry name" value="MATE_MurJ_like"/>
    <property type="match status" value="1"/>
</dbReference>
<dbReference type="Proteomes" id="UP000268469">
    <property type="component" value="Unassembled WGS sequence"/>
</dbReference>
<organism evidence="10 11">
    <name type="scientific">candidate division WOR-3 bacterium</name>
    <dbReference type="NCBI Taxonomy" id="2052148"/>
    <lineage>
        <taxon>Bacteria</taxon>
        <taxon>Bacteria division WOR-3</taxon>
    </lineage>
</organism>
<dbReference type="PRINTS" id="PR01806">
    <property type="entry name" value="VIRFACTRMVIN"/>
</dbReference>
<feature type="transmembrane region" description="Helical" evidence="8">
    <location>
        <begin position="315"/>
        <end position="341"/>
    </location>
</feature>
<dbReference type="PANTHER" id="PTHR47019">
    <property type="entry name" value="LIPID II FLIPPASE MURJ"/>
    <property type="match status" value="1"/>
</dbReference>
<evidence type="ECO:0000256" key="3">
    <source>
        <dbReference type="ARBA" id="ARBA00022692"/>
    </source>
</evidence>
<feature type="transmembrane region" description="Helical" evidence="8">
    <location>
        <begin position="353"/>
        <end position="374"/>
    </location>
</feature>
<dbReference type="GO" id="GO:0071555">
    <property type="term" value="P:cell wall organization"/>
    <property type="evidence" value="ECO:0007669"/>
    <property type="project" value="UniProtKB-UniRule"/>
</dbReference>
<keyword evidence="2 8" id="KW-1003">Cell membrane</keyword>
<dbReference type="UniPathway" id="UPA00219"/>
<dbReference type="Pfam" id="PF03023">
    <property type="entry name" value="MurJ"/>
    <property type="match status" value="1"/>
</dbReference>
<feature type="transmembrane region" description="Helical" evidence="8">
    <location>
        <begin position="445"/>
        <end position="470"/>
    </location>
</feature>
<dbReference type="InterPro" id="IPR051050">
    <property type="entry name" value="Lipid_II_flippase_MurJ/MviN"/>
</dbReference>
<comment type="pathway">
    <text evidence="8">Cell wall biogenesis; peptidoglycan biosynthesis.</text>
</comment>
<proteinExistence type="inferred from homology"/>
<dbReference type="GO" id="GO:0005886">
    <property type="term" value="C:plasma membrane"/>
    <property type="evidence" value="ECO:0007669"/>
    <property type="project" value="UniProtKB-SubCell"/>
</dbReference>
<dbReference type="GO" id="GO:0009252">
    <property type="term" value="P:peptidoglycan biosynthetic process"/>
    <property type="evidence" value="ECO:0007669"/>
    <property type="project" value="UniProtKB-UniRule"/>
</dbReference>
<feature type="transmembrane region" description="Helical" evidence="8">
    <location>
        <begin position="232"/>
        <end position="251"/>
    </location>
</feature>
<evidence type="ECO:0000256" key="5">
    <source>
        <dbReference type="ARBA" id="ARBA00022984"/>
    </source>
</evidence>
<dbReference type="GO" id="GO:0015648">
    <property type="term" value="F:lipid-linked peptidoglycan transporter activity"/>
    <property type="evidence" value="ECO:0007669"/>
    <property type="project" value="UniProtKB-UniRule"/>
</dbReference>
<evidence type="ECO:0000256" key="2">
    <source>
        <dbReference type="ARBA" id="ARBA00022475"/>
    </source>
</evidence>
<reference evidence="10 11" key="1">
    <citation type="submission" date="2018-06" db="EMBL/GenBank/DDBJ databases">
        <title>Extensive metabolic versatility and redundancy in microbially diverse, dynamic hydrothermal sediments.</title>
        <authorList>
            <person name="Dombrowski N."/>
            <person name="Teske A."/>
            <person name="Baker B.J."/>
        </authorList>
    </citation>
    <scope>NUCLEOTIDE SEQUENCE [LARGE SCALE GENOMIC DNA]</scope>
    <source>
        <strain evidence="10">B36_G15</strain>
    </source>
</reference>
<dbReference type="NCBIfam" id="TIGR01695">
    <property type="entry name" value="murJ_mviN"/>
    <property type="match status" value="1"/>
</dbReference>
<evidence type="ECO:0000313" key="11">
    <source>
        <dbReference type="Proteomes" id="UP000268469"/>
    </source>
</evidence>
<keyword evidence="7 8" id="KW-0472">Membrane</keyword>
<feature type="transmembrane region" description="Helical" evidence="8">
    <location>
        <begin position="87"/>
        <end position="113"/>
    </location>
</feature>
<keyword evidence="5 8" id="KW-0573">Peptidoglycan synthesis</keyword>
<keyword evidence="4 8" id="KW-0133">Cell shape</keyword>
<evidence type="ECO:0000256" key="6">
    <source>
        <dbReference type="ARBA" id="ARBA00022989"/>
    </source>
</evidence>
<evidence type="ECO:0000256" key="4">
    <source>
        <dbReference type="ARBA" id="ARBA00022960"/>
    </source>
</evidence>
<comment type="subcellular location">
    <subcellularLocation>
        <location evidence="1 8">Cell membrane</location>
        <topology evidence="1 8">Multi-pass membrane protein</topology>
    </subcellularLocation>
</comment>
<comment type="caution">
    <text evidence="10">The sequence shown here is derived from an EMBL/GenBank/DDBJ whole genome shotgun (WGS) entry which is preliminary data.</text>
</comment>
<feature type="transmembrane region" description="Helical" evidence="8">
    <location>
        <begin position="271"/>
        <end position="295"/>
    </location>
</feature>
<dbReference type="HAMAP" id="MF_02078">
    <property type="entry name" value="MurJ_MviN"/>
    <property type="match status" value="1"/>
</dbReference>
<feature type="transmembrane region" description="Helical" evidence="8">
    <location>
        <begin position="166"/>
        <end position="185"/>
    </location>
</feature>
<feature type="transmembrane region" description="Helical" evidence="8">
    <location>
        <begin position="476"/>
        <end position="496"/>
    </location>
</feature>
<keyword evidence="3 8" id="KW-0812">Transmembrane</keyword>
<dbReference type="GO" id="GO:0008360">
    <property type="term" value="P:regulation of cell shape"/>
    <property type="evidence" value="ECO:0007669"/>
    <property type="project" value="UniProtKB-UniRule"/>
</dbReference>
<feature type="transmembrane region" description="Helical" evidence="8">
    <location>
        <begin position="191"/>
        <end position="212"/>
    </location>
</feature>
<evidence type="ECO:0000313" key="10">
    <source>
        <dbReference type="EMBL" id="RKX69207.1"/>
    </source>
</evidence>
<dbReference type="EMBL" id="QNBE01000099">
    <property type="protein sequence ID" value="RKX69207.1"/>
    <property type="molecule type" value="Genomic_DNA"/>
</dbReference>
<keyword evidence="8 9" id="KW-0961">Cell wall biogenesis/degradation</keyword>
<dbReference type="PIRSF" id="PIRSF002869">
    <property type="entry name" value="MviN"/>
    <property type="match status" value="1"/>
</dbReference>
<evidence type="ECO:0000256" key="7">
    <source>
        <dbReference type="ARBA" id="ARBA00023136"/>
    </source>
</evidence>
<feature type="transmembrane region" description="Helical" evidence="8">
    <location>
        <begin position="133"/>
        <end position="154"/>
    </location>
</feature>
<comment type="similarity">
    <text evidence="8 9">Belongs to the MurJ/MviN family.</text>
</comment>
<dbReference type="InterPro" id="IPR004268">
    <property type="entry name" value="MurJ"/>
</dbReference>
<dbReference type="GO" id="GO:0034204">
    <property type="term" value="P:lipid translocation"/>
    <property type="evidence" value="ECO:0007669"/>
    <property type="project" value="TreeGrafter"/>
</dbReference>
<protein>
    <recommendedName>
        <fullName evidence="8">Probable lipid II flippase MurJ</fullName>
    </recommendedName>
</protein>
<keyword evidence="8 9" id="KW-0813">Transport</keyword>
<name>A0A660SEX6_UNCW3</name>
<dbReference type="AlphaFoldDB" id="A0A660SEX6"/>
<accession>A0A660SEX6</accession>
<feature type="transmembrane region" description="Helical" evidence="8">
    <location>
        <begin position="413"/>
        <end position="433"/>
    </location>
</feature>
<evidence type="ECO:0000256" key="9">
    <source>
        <dbReference type="PIRNR" id="PIRNR002869"/>
    </source>
</evidence>
<feature type="transmembrane region" description="Helical" evidence="8">
    <location>
        <begin position="386"/>
        <end position="407"/>
    </location>
</feature>
<evidence type="ECO:0000256" key="1">
    <source>
        <dbReference type="ARBA" id="ARBA00004651"/>
    </source>
</evidence>
<sequence length="510" mass="56222">MPITKFVRSFTLGTLISRILGLLREAVFAHLYGSSNATDAFNVAFRIPNLLRDLFAETALSAGFVPVFTGEKEKKGDQSAMDLATNLFFTLLSLSGIIVLFGIIFAPFLVRILAPGFGGIEGKLELTAGLTRITFPFLIFISLAAWAMGILNSYRIFFIPSLAPALFNLVSIVIPLTTFGLFLRIGLNPIYAMAIGVTVGGLGQFLIQLPLVLKRGFRFRLRLDLGDPRLRLILTLLIPVVAGLAATRINVAVDMFLISLLEPKSITYINYAYRIMHLPIGLLGVAISTVALPSLSRAFARNKYDELKRTLEESLAHAFVLTIPVTFLIAALTTPICRFIYEHGRFLPQDTILTSQALLLYIIGVPFVAGSKSLASAFYSIKKPRIPMIASIYSVILNIGLNLTLMWSLRFRAFPLATTVSSAFYFGYLLFYLSDEIHGLGLRPLFGLVMRVVIFSALANIGGYTIFALIKAHLLIRLLSALVVTGLLYYLIANLFGEDRIVRVVKGFFI</sequence>
<comment type="function">
    <text evidence="8 9">Involved in peptidoglycan biosynthesis. Transports lipid-linked peptidoglycan precursors from the inner to the outer leaflet of the cytoplasmic membrane.</text>
</comment>
<evidence type="ECO:0000256" key="8">
    <source>
        <dbReference type="HAMAP-Rule" id="MF_02078"/>
    </source>
</evidence>